<evidence type="ECO:0000313" key="2">
    <source>
        <dbReference type="Proteomes" id="UP000077266"/>
    </source>
</evidence>
<protein>
    <recommendedName>
        <fullName evidence="3">F-box domain-containing protein</fullName>
    </recommendedName>
</protein>
<dbReference type="InterPro" id="IPR032675">
    <property type="entry name" value="LRR_dom_sf"/>
</dbReference>
<accession>A0A165CY01</accession>
<evidence type="ECO:0008006" key="3">
    <source>
        <dbReference type="Google" id="ProtNLM"/>
    </source>
</evidence>
<dbReference type="InParanoid" id="A0A165CY01"/>
<organism evidence="1 2">
    <name type="scientific">Exidia glandulosa HHB12029</name>
    <dbReference type="NCBI Taxonomy" id="1314781"/>
    <lineage>
        <taxon>Eukaryota</taxon>
        <taxon>Fungi</taxon>
        <taxon>Dikarya</taxon>
        <taxon>Basidiomycota</taxon>
        <taxon>Agaricomycotina</taxon>
        <taxon>Agaricomycetes</taxon>
        <taxon>Auriculariales</taxon>
        <taxon>Exidiaceae</taxon>
        <taxon>Exidia</taxon>
    </lineage>
</organism>
<keyword evidence="2" id="KW-1185">Reference proteome</keyword>
<name>A0A165CY01_EXIGL</name>
<dbReference type="OrthoDB" id="3051815at2759"/>
<dbReference type="Proteomes" id="UP000077266">
    <property type="component" value="Unassembled WGS sequence"/>
</dbReference>
<dbReference type="EMBL" id="KV426273">
    <property type="protein sequence ID" value="KZV83404.1"/>
    <property type="molecule type" value="Genomic_DNA"/>
</dbReference>
<gene>
    <name evidence="1" type="ORF">EXIGLDRAFT_315491</name>
</gene>
<sequence>MRSMRGLLHPVRKIPHDIWRMIFLELQGQTLAGRSSIPSYSMTGRLRGETIREAQTLAATLVLVSKKWRDTAENIPQLWRFIHAHLTSDLTSDRISTATERLQRIRMRYNQGFVPTVLFDVYVRLGPDVARDGRFEDFLIQLNFVCQHSRACELAVSDSIGDFCDSYLSRWFDRDTEYLEILCLTAGSSTMQSPRRLPPLASQYSRTNYKKLFPTCPRLRSVQLGNFPVDLYASATFAREATNLKHVELWRSGDATGDELLTTLKLCPSTPAITWNVHSALELESAPALCHTALRCLKLTIWNAFAVDFAIGLTLPNLERINFDGSETVRLRGFGDAIASFLDRVCPNVSSVTINCYDVESSITRTLRALLRLRSLQILVSILTDDALFEPDSPNALSPFPALEQLIIDDTACARGFTGRPLMEFIRARFKKSTDWQSHTLSSAPHAAVPHLKRVFVALEEDEFSDATNEDLIETWKAEYLDIVGDQDMRPEYSPTDDLDQLEQEFMVYKPWGE</sequence>
<dbReference type="AlphaFoldDB" id="A0A165CY01"/>
<proteinExistence type="predicted"/>
<reference evidence="1 2" key="1">
    <citation type="journal article" date="2016" name="Mol. Biol. Evol.">
        <title>Comparative Genomics of Early-Diverging Mushroom-Forming Fungi Provides Insights into the Origins of Lignocellulose Decay Capabilities.</title>
        <authorList>
            <person name="Nagy L.G."/>
            <person name="Riley R."/>
            <person name="Tritt A."/>
            <person name="Adam C."/>
            <person name="Daum C."/>
            <person name="Floudas D."/>
            <person name="Sun H."/>
            <person name="Yadav J.S."/>
            <person name="Pangilinan J."/>
            <person name="Larsson K.H."/>
            <person name="Matsuura K."/>
            <person name="Barry K."/>
            <person name="Labutti K."/>
            <person name="Kuo R."/>
            <person name="Ohm R.A."/>
            <person name="Bhattacharya S.S."/>
            <person name="Shirouzu T."/>
            <person name="Yoshinaga Y."/>
            <person name="Martin F.M."/>
            <person name="Grigoriev I.V."/>
            <person name="Hibbett D.S."/>
        </authorList>
    </citation>
    <scope>NUCLEOTIDE SEQUENCE [LARGE SCALE GENOMIC DNA]</scope>
    <source>
        <strain evidence="1 2">HHB12029</strain>
    </source>
</reference>
<dbReference type="Gene3D" id="3.80.10.10">
    <property type="entry name" value="Ribonuclease Inhibitor"/>
    <property type="match status" value="1"/>
</dbReference>
<dbReference type="SUPFAM" id="SSF52047">
    <property type="entry name" value="RNI-like"/>
    <property type="match status" value="1"/>
</dbReference>
<evidence type="ECO:0000313" key="1">
    <source>
        <dbReference type="EMBL" id="KZV83404.1"/>
    </source>
</evidence>